<evidence type="ECO:0000313" key="2">
    <source>
        <dbReference type="EMBL" id="KAK7937229.1"/>
    </source>
</evidence>
<gene>
    <name evidence="2" type="ORF">PG986_014097</name>
</gene>
<accession>A0ABR1PS02</accession>
<dbReference type="GeneID" id="92083381"/>
<organism evidence="2 3">
    <name type="scientific">Apiospora aurea</name>
    <dbReference type="NCBI Taxonomy" id="335848"/>
    <lineage>
        <taxon>Eukaryota</taxon>
        <taxon>Fungi</taxon>
        <taxon>Dikarya</taxon>
        <taxon>Ascomycota</taxon>
        <taxon>Pezizomycotina</taxon>
        <taxon>Sordariomycetes</taxon>
        <taxon>Xylariomycetidae</taxon>
        <taxon>Amphisphaeriales</taxon>
        <taxon>Apiosporaceae</taxon>
        <taxon>Apiospora</taxon>
    </lineage>
</organism>
<keyword evidence="3" id="KW-1185">Reference proteome</keyword>
<sequence>MEVRQGSSFDDERWARRRPRVEELRFVQRTECMPQHGLRVAPPPSDTVGAGRVREEEQEVEAERRGGTGG</sequence>
<feature type="region of interest" description="Disordered" evidence="1">
    <location>
        <begin position="35"/>
        <end position="70"/>
    </location>
</feature>
<evidence type="ECO:0000256" key="1">
    <source>
        <dbReference type="SAM" id="MobiDB-lite"/>
    </source>
</evidence>
<comment type="caution">
    <text evidence="2">The sequence shown here is derived from an EMBL/GenBank/DDBJ whole genome shotgun (WGS) entry which is preliminary data.</text>
</comment>
<reference evidence="2 3" key="1">
    <citation type="submission" date="2023-01" db="EMBL/GenBank/DDBJ databases">
        <title>Analysis of 21 Apiospora genomes using comparative genomics revels a genus with tremendous synthesis potential of carbohydrate active enzymes and secondary metabolites.</title>
        <authorList>
            <person name="Sorensen T."/>
        </authorList>
    </citation>
    <scope>NUCLEOTIDE SEQUENCE [LARGE SCALE GENOMIC DNA]</scope>
    <source>
        <strain evidence="2 3">CBS 24483</strain>
    </source>
</reference>
<protein>
    <submittedName>
        <fullName evidence="2">Uncharacterized protein</fullName>
    </submittedName>
</protein>
<name>A0ABR1PS02_9PEZI</name>
<proteinExistence type="predicted"/>
<evidence type="ECO:0000313" key="3">
    <source>
        <dbReference type="Proteomes" id="UP001391051"/>
    </source>
</evidence>
<dbReference type="RefSeq" id="XP_066692557.1">
    <property type="nucleotide sequence ID" value="XM_066850319.1"/>
</dbReference>
<feature type="compositionally biased region" description="Basic and acidic residues" evidence="1">
    <location>
        <begin position="61"/>
        <end position="70"/>
    </location>
</feature>
<dbReference type="Proteomes" id="UP001391051">
    <property type="component" value="Unassembled WGS sequence"/>
</dbReference>
<dbReference type="EMBL" id="JAQQWE010000010">
    <property type="protein sequence ID" value="KAK7937229.1"/>
    <property type="molecule type" value="Genomic_DNA"/>
</dbReference>